<feature type="non-terminal residue" evidence="2">
    <location>
        <position position="1"/>
    </location>
</feature>
<keyword evidence="3" id="KW-1185">Reference proteome</keyword>
<gene>
    <name evidence="2" type="ORF">T11_16865</name>
    <name evidence="1" type="ORF">T11_3975</name>
</gene>
<protein>
    <submittedName>
        <fullName evidence="2">Uncharacterized protein</fullName>
    </submittedName>
</protein>
<accession>A0A0V1GR33</accession>
<reference evidence="2 3" key="1">
    <citation type="submission" date="2015-01" db="EMBL/GenBank/DDBJ databases">
        <title>Evolution of Trichinella species and genotypes.</title>
        <authorList>
            <person name="Korhonen P.K."/>
            <person name="Edoardo P."/>
            <person name="Giuseppe L.R."/>
            <person name="Gasser R.B."/>
        </authorList>
    </citation>
    <scope>NUCLEOTIDE SEQUENCE [LARGE SCALE GENOMIC DNA]</scope>
    <source>
        <strain evidence="2">ISS1029</strain>
    </source>
</reference>
<dbReference type="AlphaFoldDB" id="A0A0V1GR33"/>
<feature type="non-terminal residue" evidence="2">
    <location>
        <position position="102"/>
    </location>
</feature>
<organism evidence="2 3">
    <name type="scientific">Trichinella zimbabwensis</name>
    <dbReference type="NCBI Taxonomy" id="268475"/>
    <lineage>
        <taxon>Eukaryota</taxon>
        <taxon>Metazoa</taxon>
        <taxon>Ecdysozoa</taxon>
        <taxon>Nematoda</taxon>
        <taxon>Enoplea</taxon>
        <taxon>Dorylaimia</taxon>
        <taxon>Trichinellida</taxon>
        <taxon>Trichinellidae</taxon>
        <taxon>Trichinella</taxon>
    </lineage>
</organism>
<dbReference type="EMBL" id="JYDP01000429">
    <property type="protein sequence ID" value="KRZ00640.1"/>
    <property type="molecule type" value="Genomic_DNA"/>
</dbReference>
<evidence type="ECO:0000313" key="2">
    <source>
        <dbReference type="EMBL" id="KRZ00640.1"/>
    </source>
</evidence>
<sequence>LNGSKSKPDDLVSGSTSGYIKMTARCFNADTAKENSLNTHPRPWPKYPYIVKSKAYVTEVMPGEISRFFYRIPFHVFPKSTKIQKGWIARGLKIPATEKGMK</sequence>
<dbReference type="EMBL" id="JYDP01000449">
    <property type="protein sequence ID" value="KRZ00561.1"/>
    <property type="molecule type" value="Genomic_DNA"/>
</dbReference>
<evidence type="ECO:0000313" key="1">
    <source>
        <dbReference type="EMBL" id="KRZ00561.1"/>
    </source>
</evidence>
<comment type="caution">
    <text evidence="2">The sequence shown here is derived from an EMBL/GenBank/DDBJ whole genome shotgun (WGS) entry which is preliminary data.</text>
</comment>
<name>A0A0V1GR33_9BILA</name>
<dbReference type="Proteomes" id="UP000055024">
    <property type="component" value="Unassembled WGS sequence"/>
</dbReference>
<evidence type="ECO:0000313" key="3">
    <source>
        <dbReference type="Proteomes" id="UP000055024"/>
    </source>
</evidence>
<proteinExistence type="predicted"/>